<dbReference type="EC" id="3.4.19.13" evidence="9"/>
<evidence type="ECO:0000256" key="2">
    <source>
        <dbReference type="ARBA" id="ARBA00001089"/>
    </source>
</evidence>
<dbReference type="InterPro" id="IPR051792">
    <property type="entry name" value="GGT_bact"/>
</dbReference>
<dbReference type="GO" id="GO:0103068">
    <property type="term" value="F:leukotriene C4 gamma-glutamyl transferase activity"/>
    <property type="evidence" value="ECO:0007669"/>
    <property type="project" value="UniProtKB-EC"/>
</dbReference>
<dbReference type="InterPro" id="IPR043137">
    <property type="entry name" value="GGT_ssub_C"/>
</dbReference>
<comment type="catalytic activity">
    <reaction evidence="8 9">
        <text>an N-terminal (5-L-glutamyl)-[peptide] + an alpha-amino acid = 5-L-glutamyl amino acid + an N-terminal L-alpha-aminoacyl-[peptide]</text>
        <dbReference type="Rhea" id="RHEA:23904"/>
        <dbReference type="Rhea" id="RHEA-COMP:9780"/>
        <dbReference type="Rhea" id="RHEA-COMP:9795"/>
        <dbReference type="ChEBI" id="CHEBI:77644"/>
        <dbReference type="ChEBI" id="CHEBI:78597"/>
        <dbReference type="ChEBI" id="CHEBI:78599"/>
        <dbReference type="ChEBI" id="CHEBI:78608"/>
        <dbReference type="EC" id="2.3.2.2"/>
    </reaction>
</comment>
<dbReference type="EMBL" id="JAUSUQ010000004">
    <property type="protein sequence ID" value="MDQ0338516.1"/>
    <property type="molecule type" value="Genomic_DNA"/>
</dbReference>
<comment type="similarity">
    <text evidence="3 9">Belongs to the gamma-glutamyltransferase family.</text>
</comment>
<feature type="region of interest" description="Disordered" evidence="10">
    <location>
        <begin position="48"/>
        <end position="71"/>
    </location>
</feature>
<keyword evidence="5 9" id="KW-0378">Hydrolase</keyword>
<evidence type="ECO:0000256" key="5">
    <source>
        <dbReference type="ARBA" id="ARBA00022801"/>
    </source>
</evidence>
<feature type="compositionally biased region" description="Basic and acidic residues" evidence="10">
    <location>
        <begin position="56"/>
        <end position="65"/>
    </location>
</feature>
<evidence type="ECO:0000256" key="1">
    <source>
        <dbReference type="ARBA" id="ARBA00001049"/>
    </source>
</evidence>
<dbReference type="PANTHER" id="PTHR43199">
    <property type="entry name" value="GLUTATHIONE HYDROLASE"/>
    <property type="match status" value="1"/>
</dbReference>
<dbReference type="GO" id="GO:0036374">
    <property type="term" value="F:glutathione hydrolase activity"/>
    <property type="evidence" value="ECO:0007669"/>
    <property type="project" value="UniProtKB-EC"/>
</dbReference>
<sequence>MNNTRWLLGAVFTCSLFLAAVIGGEDVLTLFHADSDVRLERASFGTETRIQQEAGAGEKSEENKEQGGGFGVSAAHPLAVEAGMNILEQGGNAVDAAIAVSYVLGVVEPYGSGIGGGGVMLVHPADGREPQTFHYREVAPFSGNMPKQGVGIPGLVQGMEHVHQAYGSMPMDELMEPAIRLAEEGFQIDRLLAERLALYQSYLSGEDLSHFYPAGEPLKTGDTLKQPELAATLKRIRDEGAEAFYEGETAEHIAKRIRGITAADLKQYRVREGEPVQGTFGEYEVLATDSPTAGITLIQALQMAEAFDLDQLLKEQENYIHLLGEIAHQVYADRLQYIADPAFVDVPAEELISDDYVSYLVQGITKGELSSYPADQTPADQEDHQNTTHFVIVDQDGMMVSATHTLSQFFGSGVYVDGFFLNNQLKNFSENEASLNAPEAGKSPRTYITPVIITKEGKPVLGIGTPGGKRIPLMLVQVLINWLYGGQHLQQAIEQPRFYVEDQVVYVEEHMAREVISALQNRGYNINYRRMNSPFYFGGIQALYVDEGGQVHGGADSRRGGSWQATNM</sequence>
<dbReference type="Gene3D" id="1.10.246.130">
    <property type="match status" value="1"/>
</dbReference>
<protein>
    <recommendedName>
        <fullName evidence="9">Glutathione hydrolase proenzyme</fullName>
        <ecNumber evidence="9">2.3.2.2</ecNumber>
        <ecNumber evidence="9">3.4.19.13</ecNumber>
    </recommendedName>
    <component>
        <recommendedName>
            <fullName evidence="9">Glutathione hydrolase large chain</fullName>
        </recommendedName>
    </component>
    <component>
        <recommendedName>
            <fullName evidence="9">Glutathione hydrolase small chain</fullName>
        </recommendedName>
    </component>
</protein>
<dbReference type="InterPro" id="IPR000101">
    <property type="entry name" value="GGT_peptidase"/>
</dbReference>
<proteinExistence type="inferred from homology"/>
<keyword evidence="12" id="KW-1185">Reference proteome</keyword>
<evidence type="ECO:0000256" key="4">
    <source>
        <dbReference type="ARBA" id="ARBA00022679"/>
    </source>
</evidence>
<name>A0ABU0CQ44_9BACI</name>
<comment type="pathway">
    <text evidence="9">Sulfur metabolism; glutathione metabolism.</text>
</comment>
<dbReference type="Pfam" id="PF01019">
    <property type="entry name" value="G_glu_transpept"/>
    <property type="match status" value="1"/>
</dbReference>
<dbReference type="Proteomes" id="UP001232445">
    <property type="component" value="Unassembled WGS sequence"/>
</dbReference>
<keyword evidence="4 9" id="KW-0808">Transferase</keyword>
<evidence type="ECO:0000256" key="7">
    <source>
        <dbReference type="ARBA" id="ARBA00023315"/>
    </source>
</evidence>
<evidence type="ECO:0000256" key="3">
    <source>
        <dbReference type="ARBA" id="ARBA00009381"/>
    </source>
</evidence>
<keyword evidence="6 9" id="KW-0865">Zymogen</keyword>
<evidence type="ECO:0000256" key="6">
    <source>
        <dbReference type="ARBA" id="ARBA00023145"/>
    </source>
</evidence>
<keyword evidence="7 9" id="KW-0012">Acyltransferase</keyword>
<dbReference type="Gene3D" id="3.60.20.40">
    <property type="match status" value="1"/>
</dbReference>
<comment type="subunit">
    <text evidence="9">This enzyme consists of two polypeptide chains, which are synthesized in precursor form from a single polypeptide.</text>
</comment>
<dbReference type="SUPFAM" id="SSF56235">
    <property type="entry name" value="N-terminal nucleophile aminohydrolases (Ntn hydrolases)"/>
    <property type="match status" value="1"/>
</dbReference>
<comment type="catalytic activity">
    <reaction evidence="1 9">
        <text>an S-substituted glutathione + H2O = an S-substituted L-cysteinylglycine + L-glutamate</text>
        <dbReference type="Rhea" id="RHEA:59468"/>
        <dbReference type="ChEBI" id="CHEBI:15377"/>
        <dbReference type="ChEBI" id="CHEBI:29985"/>
        <dbReference type="ChEBI" id="CHEBI:90779"/>
        <dbReference type="ChEBI" id="CHEBI:143103"/>
        <dbReference type="EC" id="3.4.19.13"/>
    </reaction>
</comment>
<organism evidence="11 12">
    <name type="scientific">Caldalkalibacillus uzonensis</name>
    <dbReference type="NCBI Taxonomy" id="353224"/>
    <lineage>
        <taxon>Bacteria</taxon>
        <taxon>Bacillati</taxon>
        <taxon>Bacillota</taxon>
        <taxon>Bacilli</taxon>
        <taxon>Bacillales</taxon>
        <taxon>Bacillaceae</taxon>
        <taxon>Caldalkalibacillus</taxon>
    </lineage>
</organism>
<dbReference type="EC" id="2.3.2.2" evidence="9"/>
<evidence type="ECO:0000313" key="11">
    <source>
        <dbReference type="EMBL" id="MDQ0338516.1"/>
    </source>
</evidence>
<dbReference type="PANTHER" id="PTHR43199:SF1">
    <property type="entry name" value="GLUTATHIONE HYDROLASE PROENZYME"/>
    <property type="match status" value="1"/>
</dbReference>
<dbReference type="InterPro" id="IPR043138">
    <property type="entry name" value="GGT_lsub"/>
</dbReference>
<dbReference type="PRINTS" id="PR01210">
    <property type="entry name" value="GGTRANSPTASE"/>
</dbReference>
<evidence type="ECO:0000256" key="10">
    <source>
        <dbReference type="SAM" id="MobiDB-lite"/>
    </source>
</evidence>
<evidence type="ECO:0000256" key="8">
    <source>
        <dbReference type="ARBA" id="ARBA00047417"/>
    </source>
</evidence>
<comment type="catalytic activity">
    <reaction evidence="2 9">
        <text>glutathione + H2O = L-cysteinylglycine + L-glutamate</text>
        <dbReference type="Rhea" id="RHEA:28807"/>
        <dbReference type="ChEBI" id="CHEBI:15377"/>
        <dbReference type="ChEBI" id="CHEBI:29985"/>
        <dbReference type="ChEBI" id="CHEBI:57925"/>
        <dbReference type="ChEBI" id="CHEBI:61694"/>
        <dbReference type="EC" id="3.4.19.13"/>
    </reaction>
</comment>
<comment type="caution">
    <text evidence="11">The sequence shown here is derived from an EMBL/GenBank/DDBJ whole genome shotgun (WGS) entry which is preliminary data.</text>
</comment>
<evidence type="ECO:0000256" key="9">
    <source>
        <dbReference type="RuleBase" id="RU368036"/>
    </source>
</evidence>
<comment type="PTM">
    <text evidence="9">Cleaved by autocatalysis into a large and a small subunit.</text>
</comment>
<gene>
    <name evidence="11" type="ORF">J2S00_001302</name>
</gene>
<evidence type="ECO:0000313" key="12">
    <source>
        <dbReference type="Proteomes" id="UP001232445"/>
    </source>
</evidence>
<dbReference type="InterPro" id="IPR029055">
    <property type="entry name" value="Ntn_hydrolases_N"/>
</dbReference>
<dbReference type="NCBIfam" id="TIGR00066">
    <property type="entry name" value="g_glut_trans"/>
    <property type="match status" value="1"/>
</dbReference>
<reference evidence="11 12" key="1">
    <citation type="submission" date="2023-07" db="EMBL/GenBank/DDBJ databases">
        <title>Genomic Encyclopedia of Type Strains, Phase IV (KMG-IV): sequencing the most valuable type-strain genomes for metagenomic binning, comparative biology and taxonomic classification.</title>
        <authorList>
            <person name="Goeker M."/>
        </authorList>
    </citation>
    <scope>NUCLEOTIDE SEQUENCE [LARGE SCALE GENOMIC DNA]</scope>
    <source>
        <strain evidence="11 12">DSM 17740</strain>
    </source>
</reference>
<keyword evidence="9" id="KW-0317">Glutathione biosynthesis</keyword>
<dbReference type="RefSeq" id="WP_307337008.1">
    <property type="nucleotide sequence ID" value="NZ_JAUSUQ010000004.1"/>
</dbReference>
<accession>A0ABU0CQ44</accession>